<reference evidence="18" key="1">
    <citation type="submission" date="2020-07" db="EMBL/GenBank/DDBJ databases">
        <authorList>
            <person name="Lin J."/>
        </authorList>
    </citation>
    <scope>NUCLEOTIDE SEQUENCE</scope>
</reference>
<feature type="compositionally biased region" description="Acidic residues" evidence="16">
    <location>
        <begin position="761"/>
        <end position="775"/>
    </location>
</feature>
<dbReference type="FunFam" id="3.30.110.60:FF:000003">
    <property type="entry name" value="CRM-domain containing factor CFM3B, chloroplastic"/>
    <property type="match status" value="1"/>
</dbReference>
<keyword evidence="6 14" id="KW-0694">RNA-binding</keyword>
<dbReference type="PANTHER" id="PTHR31846">
    <property type="entry name" value="CRS1 / YHBY (CRM) DOMAIN-CONTAINING PROTEIN"/>
    <property type="match status" value="1"/>
</dbReference>
<dbReference type="GO" id="GO:0009507">
    <property type="term" value="C:chloroplast"/>
    <property type="evidence" value="ECO:0007669"/>
    <property type="project" value="UniProtKB-SubCell"/>
</dbReference>
<evidence type="ECO:0000256" key="13">
    <source>
        <dbReference type="ARBA" id="ARBA00081881"/>
    </source>
</evidence>
<comment type="subcellular location">
    <subcellularLocation>
        <location evidence="1">Plastid</location>
        <location evidence="1">Chloroplast</location>
    </subcellularLocation>
</comment>
<dbReference type="AlphaFoldDB" id="A0A6V7QU04"/>
<evidence type="ECO:0000256" key="1">
    <source>
        <dbReference type="ARBA" id="ARBA00004229"/>
    </source>
</evidence>
<feature type="coiled-coil region" evidence="15">
    <location>
        <begin position="426"/>
        <end position="453"/>
    </location>
</feature>
<evidence type="ECO:0000256" key="11">
    <source>
        <dbReference type="ARBA" id="ARBA00064484"/>
    </source>
</evidence>
<keyword evidence="9" id="KW-0687">Ribonucleoprotein</keyword>
<evidence type="ECO:0000256" key="7">
    <source>
        <dbReference type="ARBA" id="ARBA00022946"/>
    </source>
</evidence>
<keyword evidence="3" id="KW-0934">Plastid</keyword>
<keyword evidence="8" id="KW-0508">mRNA splicing</keyword>
<dbReference type="FunFam" id="3.30.110.60:FF:000002">
    <property type="entry name" value="CRS2-associated factor 1, chloroplastic"/>
    <property type="match status" value="1"/>
</dbReference>
<dbReference type="GO" id="GO:0000373">
    <property type="term" value="P:Group II intron splicing"/>
    <property type="evidence" value="ECO:0007669"/>
    <property type="project" value="UniProtKB-ARBA"/>
</dbReference>
<evidence type="ECO:0000256" key="10">
    <source>
        <dbReference type="ARBA" id="ARBA00055648"/>
    </source>
</evidence>
<dbReference type="InterPro" id="IPR001890">
    <property type="entry name" value="RNA-binding_CRM"/>
</dbReference>
<comment type="subunit">
    <text evidence="11">Interacts with RNA. Part of large ribonucleo-protein particles that contain CAF1 and/or CAF2, and RNC1.</text>
</comment>
<feature type="compositionally biased region" description="Basic and acidic residues" evidence="16">
    <location>
        <begin position="274"/>
        <end position="284"/>
    </location>
</feature>
<feature type="domain" description="CRM" evidence="17">
    <location>
        <begin position="551"/>
        <end position="661"/>
    </location>
</feature>
<evidence type="ECO:0000256" key="9">
    <source>
        <dbReference type="ARBA" id="ARBA00023274"/>
    </source>
</evidence>
<feature type="region of interest" description="Disordered" evidence="16">
    <location>
        <begin position="746"/>
        <end position="824"/>
    </location>
</feature>
<accession>A0A6V7QU04</accession>
<dbReference type="InterPro" id="IPR045278">
    <property type="entry name" value="CRS1/CFM2/CFM3"/>
</dbReference>
<evidence type="ECO:0000256" key="8">
    <source>
        <dbReference type="ARBA" id="ARBA00023187"/>
    </source>
</evidence>
<dbReference type="InterPro" id="IPR035920">
    <property type="entry name" value="YhbY-like_sf"/>
</dbReference>
<evidence type="ECO:0000259" key="17">
    <source>
        <dbReference type="PROSITE" id="PS51295"/>
    </source>
</evidence>
<name>A0A6V7QU04_ANACO</name>
<dbReference type="GO" id="GO:1990904">
    <property type="term" value="C:ribonucleoprotein complex"/>
    <property type="evidence" value="ECO:0007669"/>
    <property type="project" value="UniProtKB-KW"/>
</dbReference>
<dbReference type="EMBL" id="CAJEUB010000013">
    <property type="protein sequence ID" value="CAD1846225.1"/>
    <property type="molecule type" value="Genomic_DNA"/>
</dbReference>
<organism evidence="18">
    <name type="scientific">Ananas comosus var. bracteatus</name>
    <name type="common">red pineapple</name>
    <dbReference type="NCBI Taxonomy" id="296719"/>
    <lineage>
        <taxon>Eukaryota</taxon>
        <taxon>Viridiplantae</taxon>
        <taxon>Streptophyta</taxon>
        <taxon>Embryophyta</taxon>
        <taxon>Tracheophyta</taxon>
        <taxon>Spermatophyta</taxon>
        <taxon>Magnoliopsida</taxon>
        <taxon>Liliopsida</taxon>
        <taxon>Poales</taxon>
        <taxon>Bromeliaceae</taxon>
        <taxon>Bromelioideae</taxon>
        <taxon>Ananas</taxon>
    </lineage>
</organism>
<proteinExistence type="predicted"/>
<feature type="coiled-coil region" evidence="15">
    <location>
        <begin position="681"/>
        <end position="715"/>
    </location>
</feature>
<feature type="region of interest" description="Disordered" evidence="16">
    <location>
        <begin position="255"/>
        <end position="284"/>
    </location>
</feature>
<evidence type="ECO:0000256" key="4">
    <source>
        <dbReference type="ARBA" id="ARBA00022664"/>
    </source>
</evidence>
<evidence type="ECO:0000256" key="3">
    <source>
        <dbReference type="ARBA" id="ARBA00022640"/>
    </source>
</evidence>
<dbReference type="SUPFAM" id="SSF75471">
    <property type="entry name" value="YhbY-like"/>
    <property type="match status" value="3"/>
</dbReference>
<evidence type="ECO:0000256" key="14">
    <source>
        <dbReference type="PROSITE-ProRule" id="PRU00626"/>
    </source>
</evidence>
<feature type="compositionally biased region" description="Acidic residues" evidence="16">
    <location>
        <begin position="799"/>
        <end position="809"/>
    </location>
</feature>
<evidence type="ECO:0000256" key="15">
    <source>
        <dbReference type="SAM" id="Coils"/>
    </source>
</evidence>
<evidence type="ECO:0000256" key="16">
    <source>
        <dbReference type="SAM" id="MobiDB-lite"/>
    </source>
</evidence>
<dbReference type="GO" id="GO:0006397">
    <property type="term" value="P:mRNA processing"/>
    <property type="evidence" value="ECO:0007669"/>
    <property type="project" value="UniProtKB-KW"/>
</dbReference>
<protein>
    <recommendedName>
        <fullName evidence="12">CRM-domain containing factor CFM3, chloroplastic/mitochondrial</fullName>
    </recommendedName>
    <alternativeName>
        <fullName evidence="13">Protein CRM FAMILY MEMBER 3</fullName>
    </alternativeName>
</protein>
<gene>
    <name evidence="18" type="ORF">CB5_LOCUS29436</name>
</gene>
<feature type="compositionally biased region" description="Acidic residues" evidence="16">
    <location>
        <begin position="783"/>
        <end position="792"/>
    </location>
</feature>
<dbReference type="PANTHER" id="PTHR31846:SF19">
    <property type="entry name" value="CRM-DOMAIN CONTAINING FACTOR CFM3A, CHLOROPLASTIC_MITOCHONDRIAL"/>
    <property type="match status" value="1"/>
</dbReference>
<comment type="function">
    <text evidence="10">Binds specific group II introns in chloroplasts and facilitates their splicing. Acts on subgroup IIB introns. The substrates of the subgroup IIB also require the CRM domain proteins CAF1 or CAF2, with a simultaneous binding of CFM3 and CAF1 or CAF2. May influence the biogenesis of the mitochondrial small ribosomal subunit.</text>
</comment>
<feature type="coiled-coil region" evidence="15">
    <location>
        <begin position="513"/>
        <end position="540"/>
    </location>
</feature>
<dbReference type="Gene3D" id="3.30.110.60">
    <property type="entry name" value="YhbY-like"/>
    <property type="match status" value="2"/>
</dbReference>
<dbReference type="Pfam" id="PF01985">
    <property type="entry name" value="CRS1_YhbY"/>
    <property type="match status" value="3"/>
</dbReference>
<keyword evidence="5" id="KW-0677">Repeat</keyword>
<feature type="domain" description="CRM" evidence="17">
    <location>
        <begin position="338"/>
        <end position="435"/>
    </location>
</feature>
<keyword evidence="15" id="KW-0175">Coiled coil</keyword>
<keyword evidence="7" id="KW-0809">Transit peptide</keyword>
<evidence type="ECO:0000256" key="6">
    <source>
        <dbReference type="ARBA" id="ARBA00022884"/>
    </source>
</evidence>
<evidence type="ECO:0000256" key="5">
    <source>
        <dbReference type="ARBA" id="ARBA00022737"/>
    </source>
</evidence>
<dbReference type="GO" id="GO:0003729">
    <property type="term" value="F:mRNA binding"/>
    <property type="evidence" value="ECO:0007669"/>
    <property type="project" value="InterPro"/>
</dbReference>
<evidence type="ECO:0000256" key="12">
    <source>
        <dbReference type="ARBA" id="ARBA00073361"/>
    </source>
</evidence>
<keyword evidence="4" id="KW-0507">mRNA processing</keyword>
<sequence>MAFSPASQLHPSTFFDSLHSSFSRRLHFLCRPSSQSLGFSAFCAHKRCLHRKTPPLLPKTTSDDLSSAPSWIRSWERGVRPSPLLPKRPRAVLDYREGLSSDEDDVGTSRSTRSSTMEKIVEKLRKFGYIDDSREIKERPLPEKGSVEDIFYAEDGVLPNARGGLSLDVDEEARFPWEKPLEAKEGSARTKRSKTSLAELTLPEGELRRLRHLAIRMKSKTKIGGAGVTQEIVDLIHEKWNTSEVNSYKPSLVPAELDRPSTRDSNRHLSTAIQKERGKQSPPEIKYESEIDKLLDELGPRYTDWPGCDPLPVDADLLSGIVPGYKPPFRILPYGVKPSIGQKDGTALRRLARTLPPHFALGKNRQHEGLATAMVKLWEKSSIAKIALKRGVQLTSSERMAADIKKLTGGTILSRNKDFIVFYRGKDFLSREVAEALLERERLAKALQDEEEQARLRAASSVCSDIETVGEPGAAGTLKETLEADAKYGSKLVDDHVNKMRRAAEMARHAELVRKLEWKLSLAQRKIMKAEKALAKVEESLKPVGPTKDPETITDEERFMFRKLGLRMKAFLLLVIPSPNFIFSGRRGVFDGTVENMHLHWKYRELVKVIVKAKTFALVKNIALSLEAESGGILVSVDKISKGFAIIVYRGKEYQRPPSLRPKNLLTKRKALARSIELQRREALNKHIKNLNKRVDQLKSELVQMEDVREQGDDELYDRLDTAYCTEEEETEDEDDDAYLETFDSVLNTNRGEDGGIGSYPDEDEDEDDDYDEHDEANGIENYLDEDDEDSGVESRLNEEDDDEEDNRGDDEHEHGTTGNESGNINFTGELQLFVFLFWKLRSSVQISASNGLQILPSNSRRSNIPIEAREGDAYENDGALLLLLLQWIIPHQGITIFLFLFGFEPTSYLITFSSSSSSLAPLVLVVLMPRARSPETSVMAITKRSRPSQRELGGVGGDGDEVGVEDGGGVEQGVEIKGGNLEDRIRIGVDWLRLEWISRVDYMGEEKRN</sequence>
<evidence type="ECO:0000256" key="2">
    <source>
        <dbReference type="ARBA" id="ARBA00022528"/>
    </source>
</evidence>
<dbReference type="GO" id="GO:0005739">
    <property type="term" value="C:mitochondrion"/>
    <property type="evidence" value="ECO:0007669"/>
    <property type="project" value="UniProtKB-ARBA"/>
</dbReference>
<keyword evidence="2" id="KW-0150">Chloroplast</keyword>
<feature type="region of interest" description="Disordered" evidence="16">
    <location>
        <begin position="948"/>
        <end position="970"/>
    </location>
</feature>
<dbReference type="PROSITE" id="PS51295">
    <property type="entry name" value="CRM"/>
    <property type="match status" value="2"/>
</dbReference>
<evidence type="ECO:0000313" key="18">
    <source>
        <dbReference type="EMBL" id="CAD1846225.1"/>
    </source>
</evidence>
<feature type="compositionally biased region" description="Basic and acidic residues" evidence="16">
    <location>
        <begin position="256"/>
        <end position="267"/>
    </location>
</feature>
<dbReference type="SMART" id="SM01103">
    <property type="entry name" value="CRS1_YhbY"/>
    <property type="match status" value="2"/>
</dbReference>